<protein>
    <submittedName>
        <fullName evidence="2">Uncharacterized protein</fullName>
    </submittedName>
</protein>
<feature type="compositionally biased region" description="Basic and acidic residues" evidence="1">
    <location>
        <begin position="15"/>
        <end position="44"/>
    </location>
</feature>
<gene>
    <name evidence="2" type="ORF">K435DRAFT_809697</name>
</gene>
<reference evidence="2 3" key="1">
    <citation type="journal article" date="2019" name="Nat. Ecol. Evol.">
        <title>Megaphylogeny resolves global patterns of mushroom evolution.</title>
        <authorList>
            <person name="Varga T."/>
            <person name="Krizsan K."/>
            <person name="Foldi C."/>
            <person name="Dima B."/>
            <person name="Sanchez-Garcia M."/>
            <person name="Sanchez-Ramirez S."/>
            <person name="Szollosi G.J."/>
            <person name="Szarkandi J.G."/>
            <person name="Papp V."/>
            <person name="Albert L."/>
            <person name="Andreopoulos W."/>
            <person name="Angelini C."/>
            <person name="Antonin V."/>
            <person name="Barry K.W."/>
            <person name="Bougher N.L."/>
            <person name="Buchanan P."/>
            <person name="Buyck B."/>
            <person name="Bense V."/>
            <person name="Catcheside P."/>
            <person name="Chovatia M."/>
            <person name="Cooper J."/>
            <person name="Damon W."/>
            <person name="Desjardin D."/>
            <person name="Finy P."/>
            <person name="Geml J."/>
            <person name="Haridas S."/>
            <person name="Hughes K."/>
            <person name="Justo A."/>
            <person name="Karasinski D."/>
            <person name="Kautmanova I."/>
            <person name="Kiss B."/>
            <person name="Kocsube S."/>
            <person name="Kotiranta H."/>
            <person name="LaButti K.M."/>
            <person name="Lechner B.E."/>
            <person name="Liimatainen K."/>
            <person name="Lipzen A."/>
            <person name="Lukacs Z."/>
            <person name="Mihaltcheva S."/>
            <person name="Morgado L.N."/>
            <person name="Niskanen T."/>
            <person name="Noordeloos M.E."/>
            <person name="Ohm R.A."/>
            <person name="Ortiz-Santana B."/>
            <person name="Ovrebo C."/>
            <person name="Racz N."/>
            <person name="Riley R."/>
            <person name="Savchenko A."/>
            <person name="Shiryaev A."/>
            <person name="Soop K."/>
            <person name="Spirin V."/>
            <person name="Szebenyi C."/>
            <person name="Tomsovsky M."/>
            <person name="Tulloss R.E."/>
            <person name="Uehling J."/>
            <person name="Grigoriev I.V."/>
            <person name="Vagvolgyi C."/>
            <person name="Papp T."/>
            <person name="Martin F.M."/>
            <person name="Miettinen O."/>
            <person name="Hibbett D.S."/>
            <person name="Nagy L.G."/>
        </authorList>
    </citation>
    <scope>NUCLEOTIDE SEQUENCE [LARGE SCALE GENOMIC DNA]</scope>
    <source>
        <strain evidence="2 3">CBS 962.96</strain>
    </source>
</reference>
<evidence type="ECO:0000313" key="3">
    <source>
        <dbReference type="Proteomes" id="UP000297245"/>
    </source>
</evidence>
<dbReference type="Proteomes" id="UP000297245">
    <property type="component" value="Unassembled WGS sequence"/>
</dbReference>
<dbReference type="EMBL" id="ML179882">
    <property type="protein sequence ID" value="THU80675.1"/>
    <property type="molecule type" value="Genomic_DNA"/>
</dbReference>
<dbReference type="AlphaFoldDB" id="A0A4V4HBT3"/>
<accession>A0A4V4HBT3</accession>
<feature type="compositionally biased region" description="Polar residues" evidence="1">
    <location>
        <begin position="1"/>
        <end position="14"/>
    </location>
</feature>
<name>A0A4V4HBT3_DENBC</name>
<evidence type="ECO:0000256" key="1">
    <source>
        <dbReference type="SAM" id="MobiDB-lite"/>
    </source>
</evidence>
<evidence type="ECO:0000313" key="2">
    <source>
        <dbReference type="EMBL" id="THU80675.1"/>
    </source>
</evidence>
<proteinExistence type="predicted"/>
<organism evidence="2 3">
    <name type="scientific">Dendrothele bispora (strain CBS 962.96)</name>
    <dbReference type="NCBI Taxonomy" id="1314807"/>
    <lineage>
        <taxon>Eukaryota</taxon>
        <taxon>Fungi</taxon>
        <taxon>Dikarya</taxon>
        <taxon>Basidiomycota</taxon>
        <taxon>Agaricomycotina</taxon>
        <taxon>Agaricomycetes</taxon>
        <taxon>Agaricomycetidae</taxon>
        <taxon>Agaricales</taxon>
        <taxon>Agaricales incertae sedis</taxon>
        <taxon>Dendrothele</taxon>
    </lineage>
</organism>
<feature type="region of interest" description="Disordered" evidence="1">
    <location>
        <begin position="1"/>
        <end position="44"/>
    </location>
</feature>
<sequence length="251" mass="28397">MLLVEPQNNTIQNSKNDKSDQVSEKLAKKRAAAAERARDEARERMSKDGLGYRFIEGTGMGTEIAEPDDTVTQPEDINSKWLCAFAIFHKLRLCISLADFGQFDFLGWYKRKRSRVDSDADNLSNTSSTSRHSTTSILSITSVAISKVKKTMGKAAKNVVSKVKQQRKSTLSETQSTSEQPIEISDNESFVNNEDDEHELERLKACWTSPIYSFFHETPTIAYEGDRKYHFFRCKASSCRSKGEKGVRCQL</sequence>
<dbReference type="OrthoDB" id="2677917at2759"/>
<keyword evidence="3" id="KW-1185">Reference proteome</keyword>